<dbReference type="Proteomes" id="UP000006671">
    <property type="component" value="Unassembled WGS sequence"/>
</dbReference>
<dbReference type="CDD" id="cd14953">
    <property type="entry name" value="NHL_like_1"/>
    <property type="match status" value="1"/>
</dbReference>
<dbReference type="PROSITE" id="PS50097">
    <property type="entry name" value="BTB"/>
    <property type="match status" value="1"/>
</dbReference>
<dbReference type="Pfam" id="PF25021">
    <property type="entry name" value="TEN_NHL"/>
    <property type="match status" value="1"/>
</dbReference>
<sequence>MKRTLDENSDSETDGENNPRKKSSSCNTSSYLATDAKLCYPFGVFVSPTNEIYIADQYNHRVRKILESGRIVTIAGNGKGGFSGDDGLATNAQLNCPSSVFVSNKNEVFIADQYNHRIRKILESGRIVTIAGNGEEGFSGDNGPATSARLNCPMSIFVSNMNEVYFVDSNNNRVRKILENGIIVTIAGNEELGFSGDSILATNAKLNGPVSLHVSDKNEVYFAELKNNKIRKILRNGFLETVMGDGFSTTSVKVQSPTSVFVSPQNEIYFSDNTSNRIRKILENGNVVTVAGTGQQGFSGDGGPATRAQLACPTGLFVTLNNEIYFADSANNRIRKVLENGNIVTIAGNGKHGYSGDAPFDFSLHPHIGSTNLEKQETVLLQRDIYFPKIKLKKYNRDRLFGLDIYGFMPLLENFSPEFSKTVLRNEKLLCEMDSSQREIVQKLIDSMIYNDDKMNFNEEYTVNVLYILGFFKNAEFLDLKQDMVTKFINSLSLTSLSSVWEKVEELLKICENLGLSNFILEKLNKYCTEYTAVQLKSPEGSKILSNISIILRNSVRIFPLMAISEPSPIIIDEIVEKFQQGVNSLYNDKGTYDFRVKLSEDEFLYCHKTILSSSSSIFETFFQNQEIDNIKDGFMVPDPSENVDLVKIIIQACYRCGNIEFNSNQNMSLLSTAMKHEMKYLIDCWLKNFKISVDNYFEVVSVCKNYLHLPCCEEFYQLLLMFGSVYRAKLFTDCDRVALLPDQLLRALLVQISSDGFIFNR</sequence>
<keyword evidence="5" id="KW-1185">Reference proteome</keyword>
<dbReference type="InterPro" id="IPR000210">
    <property type="entry name" value="BTB/POZ_dom"/>
</dbReference>
<dbReference type="Pfam" id="PF01436">
    <property type="entry name" value="NHL"/>
    <property type="match status" value="1"/>
</dbReference>
<feature type="domain" description="BTB" evidence="3">
    <location>
        <begin position="593"/>
        <end position="655"/>
    </location>
</feature>
<dbReference type="Pfam" id="PF00651">
    <property type="entry name" value="BTB"/>
    <property type="match status" value="1"/>
</dbReference>
<dbReference type="eggNOG" id="KOG4659">
    <property type="taxonomic scope" value="Eukaryota"/>
</dbReference>
<dbReference type="SUPFAM" id="SSF54695">
    <property type="entry name" value="POZ domain"/>
    <property type="match status" value="1"/>
</dbReference>
<dbReference type="PANTHER" id="PTHR46388:SF2">
    <property type="entry name" value="NHL REPEAT-CONTAINING PROTEIN 2"/>
    <property type="match status" value="1"/>
</dbReference>
<dbReference type="STRING" id="5762.D2V833"/>
<protein>
    <submittedName>
        <fullName evidence="4">Predicted protein</fullName>
    </submittedName>
</protein>
<name>D2V833_NAEGR</name>
<evidence type="ECO:0000256" key="1">
    <source>
        <dbReference type="ARBA" id="ARBA00022737"/>
    </source>
</evidence>
<evidence type="ECO:0000256" key="2">
    <source>
        <dbReference type="SAM" id="MobiDB-lite"/>
    </source>
</evidence>
<dbReference type="Gene3D" id="3.30.710.10">
    <property type="entry name" value="Potassium Channel Kv1.1, Chain A"/>
    <property type="match status" value="1"/>
</dbReference>
<dbReference type="VEuPathDB" id="AmoebaDB:NAEGRDRAFT_47424"/>
<dbReference type="OrthoDB" id="342730at2759"/>
<dbReference type="InterPro" id="IPR001258">
    <property type="entry name" value="NHL_repeat"/>
</dbReference>
<evidence type="ECO:0000313" key="5">
    <source>
        <dbReference type="Proteomes" id="UP000006671"/>
    </source>
</evidence>
<gene>
    <name evidence="4" type="ORF">NAEGRDRAFT_47424</name>
</gene>
<accession>D2V833</accession>
<dbReference type="KEGG" id="ngr:NAEGRDRAFT_47424"/>
<dbReference type="InterPro" id="IPR011042">
    <property type="entry name" value="6-blade_b-propeller_TolB-like"/>
</dbReference>
<dbReference type="Gene3D" id="2.120.10.30">
    <property type="entry name" value="TolB, C-terminal domain"/>
    <property type="match status" value="3"/>
</dbReference>
<dbReference type="InterPro" id="IPR011333">
    <property type="entry name" value="SKP1/BTB/POZ_sf"/>
</dbReference>
<feature type="region of interest" description="Disordered" evidence="2">
    <location>
        <begin position="1"/>
        <end position="26"/>
    </location>
</feature>
<evidence type="ECO:0000259" key="3">
    <source>
        <dbReference type="PROSITE" id="PS50097"/>
    </source>
</evidence>
<dbReference type="EMBL" id="GG738856">
    <property type="protein sequence ID" value="EFC46974.1"/>
    <property type="molecule type" value="Genomic_DNA"/>
</dbReference>
<reference evidence="4 5" key="1">
    <citation type="journal article" date="2010" name="Cell">
        <title>The genome of Naegleria gruberi illuminates early eukaryotic versatility.</title>
        <authorList>
            <person name="Fritz-Laylin L.K."/>
            <person name="Prochnik S.E."/>
            <person name="Ginger M.L."/>
            <person name="Dacks J.B."/>
            <person name="Carpenter M.L."/>
            <person name="Field M.C."/>
            <person name="Kuo A."/>
            <person name="Paredez A."/>
            <person name="Chapman J."/>
            <person name="Pham J."/>
            <person name="Shu S."/>
            <person name="Neupane R."/>
            <person name="Cipriano M."/>
            <person name="Mancuso J."/>
            <person name="Tu H."/>
            <person name="Salamov A."/>
            <person name="Lindquist E."/>
            <person name="Shapiro H."/>
            <person name="Lucas S."/>
            <person name="Grigoriev I.V."/>
            <person name="Cande W.Z."/>
            <person name="Fulton C."/>
            <person name="Rokhsar D.S."/>
            <person name="Dawson S.C."/>
        </authorList>
    </citation>
    <scope>NUCLEOTIDE SEQUENCE [LARGE SCALE GENOMIC DNA]</scope>
    <source>
        <strain evidence="4 5">NEG-M</strain>
    </source>
</reference>
<dbReference type="SUPFAM" id="SSF101898">
    <property type="entry name" value="NHL repeat"/>
    <property type="match status" value="1"/>
</dbReference>
<dbReference type="CDD" id="cd18186">
    <property type="entry name" value="BTB_POZ_ZBTB_KLHL-like"/>
    <property type="match status" value="1"/>
</dbReference>
<dbReference type="RefSeq" id="XP_002679718.1">
    <property type="nucleotide sequence ID" value="XM_002679672.1"/>
</dbReference>
<organism evidence="5">
    <name type="scientific">Naegleria gruberi</name>
    <name type="common">Amoeba</name>
    <dbReference type="NCBI Taxonomy" id="5762"/>
    <lineage>
        <taxon>Eukaryota</taxon>
        <taxon>Discoba</taxon>
        <taxon>Heterolobosea</taxon>
        <taxon>Tetramitia</taxon>
        <taxon>Eutetramitia</taxon>
        <taxon>Vahlkampfiidae</taxon>
        <taxon>Naegleria</taxon>
    </lineage>
</organism>
<keyword evidence="1" id="KW-0677">Repeat</keyword>
<dbReference type="AlphaFoldDB" id="D2V833"/>
<dbReference type="GeneID" id="8850400"/>
<dbReference type="InParanoid" id="D2V833"/>
<dbReference type="PANTHER" id="PTHR46388">
    <property type="entry name" value="NHL REPEAT-CONTAINING PROTEIN 2"/>
    <property type="match status" value="1"/>
</dbReference>
<dbReference type="InterPro" id="IPR056822">
    <property type="entry name" value="TEN_NHL"/>
</dbReference>
<evidence type="ECO:0000313" key="4">
    <source>
        <dbReference type="EMBL" id="EFC46974.1"/>
    </source>
</evidence>
<proteinExistence type="predicted"/>